<evidence type="ECO:0008006" key="4">
    <source>
        <dbReference type="Google" id="ProtNLM"/>
    </source>
</evidence>
<keyword evidence="1" id="KW-0732">Signal</keyword>
<dbReference type="Proteomes" id="UP000186098">
    <property type="component" value="Unassembled WGS sequence"/>
</dbReference>
<gene>
    <name evidence="2" type="ORF">SAMN05421795_10819</name>
</gene>
<organism evidence="2 3">
    <name type="scientific">Phaeovulum vinaykumarii</name>
    <dbReference type="NCBI Taxonomy" id="407234"/>
    <lineage>
        <taxon>Bacteria</taxon>
        <taxon>Pseudomonadati</taxon>
        <taxon>Pseudomonadota</taxon>
        <taxon>Alphaproteobacteria</taxon>
        <taxon>Rhodobacterales</taxon>
        <taxon>Paracoccaceae</taxon>
        <taxon>Phaeovulum</taxon>
    </lineage>
</organism>
<proteinExistence type="predicted"/>
<dbReference type="OrthoDB" id="9798763at2"/>
<dbReference type="AlphaFoldDB" id="A0A1N7MKY4"/>
<reference evidence="3" key="1">
    <citation type="submission" date="2017-01" db="EMBL/GenBank/DDBJ databases">
        <authorList>
            <person name="Varghese N."/>
            <person name="Submissions S."/>
        </authorList>
    </citation>
    <scope>NUCLEOTIDE SEQUENCE [LARGE SCALE GENOMIC DNA]</scope>
    <source>
        <strain evidence="3">DSM 18714</strain>
    </source>
</reference>
<dbReference type="InterPro" id="IPR036374">
    <property type="entry name" value="OxRdtase_Mopterin-bd_sf"/>
</dbReference>
<feature type="chain" id="PRO_5013269806" description="Oxidoreductase molybdopterin-binding domain-containing protein" evidence="1">
    <location>
        <begin position="19"/>
        <end position="153"/>
    </location>
</feature>
<feature type="signal peptide" evidence="1">
    <location>
        <begin position="1"/>
        <end position="18"/>
    </location>
</feature>
<accession>A0A1N7MKY4</accession>
<name>A0A1N7MKY4_9RHOB</name>
<evidence type="ECO:0000313" key="3">
    <source>
        <dbReference type="Proteomes" id="UP000186098"/>
    </source>
</evidence>
<dbReference type="STRING" id="407234.SAMN05421795_10819"/>
<evidence type="ECO:0000256" key="1">
    <source>
        <dbReference type="SAM" id="SignalP"/>
    </source>
</evidence>
<dbReference type="RefSeq" id="WP_076367018.1">
    <property type="nucleotide sequence ID" value="NZ_FTOM01000008.1"/>
</dbReference>
<sequence>MRLILAVLLALLPLDAQAEQVLLRLTGPAGGLALTRADLDALPQQDFDTTTIWTEGVHHFSGPALADVVALVGLTGLPLRLSAANDYAVDFAAADIGPTAPIIATRIDRAAFSARQKGPLWVVYPFDAADEYRTEAIYARAIWQLVAIEARTP</sequence>
<dbReference type="EMBL" id="FTOM01000008">
    <property type="protein sequence ID" value="SIS86601.1"/>
    <property type="molecule type" value="Genomic_DNA"/>
</dbReference>
<evidence type="ECO:0000313" key="2">
    <source>
        <dbReference type="EMBL" id="SIS86601.1"/>
    </source>
</evidence>
<keyword evidence="3" id="KW-1185">Reference proteome</keyword>
<dbReference type="SUPFAM" id="SSF56524">
    <property type="entry name" value="Oxidoreductase molybdopterin-binding domain"/>
    <property type="match status" value="1"/>
</dbReference>
<protein>
    <recommendedName>
        <fullName evidence="4">Oxidoreductase molybdopterin-binding domain-containing protein</fullName>
    </recommendedName>
</protein>